<dbReference type="InterPro" id="IPR015856">
    <property type="entry name" value="ABC_transpr_CbiO/EcfA_su"/>
</dbReference>
<dbReference type="InterPro" id="IPR027417">
    <property type="entry name" value="P-loop_NTPase"/>
</dbReference>
<dbReference type="Pfam" id="PF00005">
    <property type="entry name" value="ABC_tran"/>
    <property type="match status" value="2"/>
</dbReference>
<evidence type="ECO:0000256" key="3">
    <source>
        <dbReference type="ARBA" id="ARBA00022741"/>
    </source>
</evidence>
<dbReference type="PANTHER" id="PTHR43553">
    <property type="entry name" value="HEAVY METAL TRANSPORTER"/>
    <property type="match status" value="1"/>
</dbReference>
<feature type="domain" description="ABC transporter" evidence="5">
    <location>
        <begin position="23"/>
        <end position="271"/>
    </location>
</feature>
<dbReference type="InterPro" id="IPR050095">
    <property type="entry name" value="ECF_ABC_transporter_ATP-bd"/>
</dbReference>
<dbReference type="CDD" id="cd03225">
    <property type="entry name" value="ABC_cobalt_CbiO_domain1"/>
    <property type="match status" value="2"/>
</dbReference>
<dbReference type="PROSITE" id="PS50893">
    <property type="entry name" value="ABC_TRANSPORTER_2"/>
    <property type="match status" value="2"/>
</dbReference>
<dbReference type="EMBL" id="SMTK01000002">
    <property type="protein sequence ID" value="TDK26480.1"/>
    <property type="molecule type" value="Genomic_DNA"/>
</dbReference>
<dbReference type="Gene3D" id="3.40.50.300">
    <property type="entry name" value="P-loop containing nucleotide triphosphate hydrolases"/>
    <property type="match status" value="2"/>
</dbReference>
<reference evidence="6 7" key="1">
    <citation type="submission" date="2019-03" db="EMBL/GenBank/DDBJ databases">
        <title>Arthrobacter sp. nov., an bacterium isolated from biocrust in Mu Us Desert.</title>
        <authorList>
            <person name="Lixiong L."/>
        </authorList>
    </citation>
    <scope>NUCLEOTIDE SEQUENCE [LARGE SCALE GENOMIC DNA]</scope>
    <source>
        <strain evidence="6 7">SLN-3</strain>
    </source>
</reference>
<dbReference type="PANTHER" id="PTHR43553:SF24">
    <property type="entry name" value="ENERGY-COUPLING FACTOR TRANSPORTER ATP-BINDING PROTEIN ECFA1"/>
    <property type="match status" value="1"/>
</dbReference>
<keyword evidence="3" id="KW-0547">Nucleotide-binding</keyword>
<dbReference type="InterPro" id="IPR003439">
    <property type="entry name" value="ABC_transporter-like_ATP-bd"/>
</dbReference>
<dbReference type="OrthoDB" id="501320at2"/>
<evidence type="ECO:0000259" key="5">
    <source>
        <dbReference type="PROSITE" id="PS50893"/>
    </source>
</evidence>
<evidence type="ECO:0000256" key="4">
    <source>
        <dbReference type="ARBA" id="ARBA00022840"/>
    </source>
</evidence>
<feature type="domain" description="ABC transporter" evidence="5">
    <location>
        <begin position="299"/>
        <end position="528"/>
    </location>
</feature>
<comment type="similarity">
    <text evidence="1">Belongs to the ABC transporter superfamily.</text>
</comment>
<dbReference type="SUPFAM" id="SSF52540">
    <property type="entry name" value="P-loop containing nucleoside triphosphate hydrolases"/>
    <property type="match status" value="2"/>
</dbReference>
<protein>
    <submittedName>
        <fullName evidence="6">ABC transporter ATP-binding protein</fullName>
    </submittedName>
</protein>
<organism evidence="6 7">
    <name type="scientific">Arthrobacter crusticola</name>
    <dbReference type="NCBI Taxonomy" id="2547960"/>
    <lineage>
        <taxon>Bacteria</taxon>
        <taxon>Bacillati</taxon>
        <taxon>Actinomycetota</taxon>
        <taxon>Actinomycetes</taxon>
        <taxon>Micrococcales</taxon>
        <taxon>Micrococcaceae</taxon>
        <taxon>Arthrobacter</taxon>
    </lineage>
</organism>
<keyword evidence="2" id="KW-0813">Transport</keyword>
<accession>A0A4R5TZ29</accession>
<dbReference type="GO" id="GO:0005524">
    <property type="term" value="F:ATP binding"/>
    <property type="evidence" value="ECO:0007669"/>
    <property type="project" value="UniProtKB-KW"/>
</dbReference>
<evidence type="ECO:0000313" key="6">
    <source>
        <dbReference type="EMBL" id="TDK26480.1"/>
    </source>
</evidence>
<dbReference type="GO" id="GO:0016887">
    <property type="term" value="F:ATP hydrolysis activity"/>
    <property type="evidence" value="ECO:0007669"/>
    <property type="project" value="InterPro"/>
</dbReference>
<dbReference type="InterPro" id="IPR003593">
    <property type="entry name" value="AAA+_ATPase"/>
</dbReference>
<keyword evidence="7" id="KW-1185">Reference proteome</keyword>
<dbReference type="Proteomes" id="UP000295411">
    <property type="component" value="Unassembled WGS sequence"/>
</dbReference>
<gene>
    <name evidence="6" type="ORF">E2F48_04585</name>
</gene>
<evidence type="ECO:0000256" key="2">
    <source>
        <dbReference type="ARBA" id="ARBA00022448"/>
    </source>
</evidence>
<proteinExistence type="inferred from homology"/>
<keyword evidence="4 6" id="KW-0067">ATP-binding</keyword>
<dbReference type="SMART" id="SM00382">
    <property type="entry name" value="AAA"/>
    <property type="match status" value="2"/>
</dbReference>
<dbReference type="GO" id="GO:0042626">
    <property type="term" value="F:ATPase-coupled transmembrane transporter activity"/>
    <property type="evidence" value="ECO:0007669"/>
    <property type="project" value="TreeGrafter"/>
</dbReference>
<evidence type="ECO:0000313" key="7">
    <source>
        <dbReference type="Proteomes" id="UP000295411"/>
    </source>
</evidence>
<name>A0A4R5TZ29_9MICC</name>
<evidence type="ECO:0000256" key="1">
    <source>
        <dbReference type="ARBA" id="ARBA00005417"/>
    </source>
</evidence>
<dbReference type="GO" id="GO:0043190">
    <property type="term" value="C:ATP-binding cassette (ABC) transporter complex"/>
    <property type="evidence" value="ECO:0007669"/>
    <property type="project" value="TreeGrafter"/>
</dbReference>
<dbReference type="AlphaFoldDB" id="A0A4R5TZ29"/>
<sequence>MADGRRGARVRLRLVRGGGRPVIRLECSTFAYDGGPVVLSGVDLAVEPGGLVHVVGPSGSGKTTLARLLAGQTGAGSGAQFRGALTLGGDRLGFTGGPADPRIDPAAWSSTVAYAAQRTEGQLSMMSATVAEEIAFGPANRGMPTGELRAAVQATAARLGLTDVLNRDPRRLSGGQLRRTIIAAAVVGNPRVLILDEPFQGLDAGSRAEVARTLEVLRAAGTALVICAPMLPGSVAPHSRVLALAGGRPVFDGTFAQARTAGLERYAIGTEGSAPDLRRAPAAPAVPPRRQVQAGTPLAELSGVSFSYRGENSRRQEKVLRGVDLRVDPGDIVGLTGVNGSGKSTLLQHLNGLLRASSGTVTVAGQPLGRRTAVGRLAGAVGYLFQDTDQQLFERTVLREVAYGPAAAGAGRETAQERARTALAAVGLGHTAGEHPYELGFVERRLVAFASLIASGPAVWVLDEPTAGLDQRGRNRVGDLLLDHAAAGGAVVLATHDGAFADALCTRILELKDGRIFSGGARRGAGGA</sequence>
<comment type="caution">
    <text evidence="6">The sequence shown here is derived from an EMBL/GenBank/DDBJ whole genome shotgun (WGS) entry which is preliminary data.</text>
</comment>